<evidence type="ECO:0000313" key="2">
    <source>
        <dbReference type="Proteomes" id="UP000240760"/>
    </source>
</evidence>
<organism evidence="1 2">
    <name type="scientific">Trichoderma longibrachiatum ATCC 18648</name>
    <dbReference type="NCBI Taxonomy" id="983965"/>
    <lineage>
        <taxon>Eukaryota</taxon>
        <taxon>Fungi</taxon>
        <taxon>Dikarya</taxon>
        <taxon>Ascomycota</taxon>
        <taxon>Pezizomycotina</taxon>
        <taxon>Sordariomycetes</taxon>
        <taxon>Hypocreomycetidae</taxon>
        <taxon>Hypocreales</taxon>
        <taxon>Hypocreaceae</taxon>
        <taxon>Trichoderma</taxon>
    </lineage>
</organism>
<accession>A0A2T4C1Q9</accession>
<sequence length="117" mass="12806">MSRGRRLAILVTGPSRALPNQNGRSRAWVVGDHFGMRKAIDKVLGVMVGMCSFGQVCDAGLVYWRNFDLPACASITRTMGKGSIALQMPNVTLGREMQVVYKVVANPPLDLGKRRCL</sequence>
<protein>
    <submittedName>
        <fullName evidence="1">Uncharacterized protein</fullName>
    </submittedName>
</protein>
<reference evidence="1 2" key="1">
    <citation type="submission" date="2016-07" db="EMBL/GenBank/DDBJ databases">
        <title>Multiple horizontal gene transfer events from other fungi enriched the ability of initially mycotrophic Trichoderma (Ascomycota) to feed on dead plant biomass.</title>
        <authorList>
            <consortium name="DOE Joint Genome Institute"/>
            <person name="Aerts A."/>
            <person name="Atanasova L."/>
            <person name="Chenthamara K."/>
            <person name="Zhang J."/>
            <person name="Grujic M."/>
            <person name="Henrissat B."/>
            <person name="Kuo A."/>
            <person name="Salamov A."/>
            <person name="Lipzen A."/>
            <person name="Labutti K."/>
            <person name="Barry K."/>
            <person name="Miao Y."/>
            <person name="Rahimi M.J."/>
            <person name="Shen Q."/>
            <person name="Grigoriev I.V."/>
            <person name="Kubicek C.P."/>
            <person name="Druzhinina I.S."/>
        </authorList>
    </citation>
    <scope>NUCLEOTIDE SEQUENCE [LARGE SCALE GENOMIC DNA]</scope>
    <source>
        <strain evidence="1 2">ATCC 18648</strain>
    </source>
</reference>
<gene>
    <name evidence="1" type="ORF">M440DRAFT_323828</name>
</gene>
<name>A0A2T4C1Q9_TRILO</name>
<dbReference type="Proteomes" id="UP000240760">
    <property type="component" value="Unassembled WGS sequence"/>
</dbReference>
<dbReference type="EMBL" id="KZ679133">
    <property type="protein sequence ID" value="PTB75493.1"/>
    <property type="molecule type" value="Genomic_DNA"/>
</dbReference>
<keyword evidence="2" id="KW-1185">Reference proteome</keyword>
<dbReference type="AlphaFoldDB" id="A0A2T4C1Q9"/>
<evidence type="ECO:0000313" key="1">
    <source>
        <dbReference type="EMBL" id="PTB75493.1"/>
    </source>
</evidence>
<proteinExistence type="predicted"/>